<sequence length="1922" mass="216294">MIQYDGIFQVVLFLLCWQCVSGQESDVSSESLLDQIALPTKISDEISQKPTKNPSVKKYSGEDRIESSTLYYENSNGFKPLISSAQKLEWKKDLTKFEKGSLRYNRTKPAYDENDDSDSDSTHEDLSDISSSHKNRRSYYNEESQEDFELLKVSNGTPTVASYASYHANPGINSGVHQDNTNSETTLQIKSRNRGKRIQNYLGNYHEDGENSGQPLRNQPEEKKNEYQHGESSNYHSHGTGYLTDQLAHTSNPNHLTYTSPRSVHKTEASTTQRSSPWRIKSPIVIQPNVYKTDKFGRDPVYITSSTPNPHERNRNQVNNSKVENVAFGKNVAVDGTNRNYVSPNPQDSSSEITGFTDDKEKTDSQTSNQGHSHLSQDSSRRSAKEHRTSYDNSYDDQGRKRNNLRSKSRYRPKYESSQANNDDEDYDIGSYTRNSENIHNRRQKPNKGNSWNQIGPNVEVSHSSGFEVGQIEKPKLHILPVNILSNFDHATALDNSQGFDISNAMISGFVPEGSFVTTSAPFISSSPSYFEQNSISSTAKPRMEISSIPDIIVGQSSFNNPVQAVVMPNSLQQNIFSQYMQSTGSPAIFAVTPSSGVSSSTMDSIFQPKSHQKQKSSKQGSHSNYNTALSGDANTSTEHESFKLHSIQPTTSRSSSIKSDSSNKKRFNGEGQYLASASFSVDHGNYAILHTGIGLINNQNPLLQSQLLLTNPQQNLDVLRSTNDALRNSMKQLQDSIQNQQYQLSGMSSLDNIGGSSSNVFQKAQLPVMGTRNVHIGNPNLNANTFAINQIPATIVTTPIPIFTTAGFISSKQGFSSTTPDSSVADRPLYNPINFVPNYDLVKSQSVLNTNVVPSDQFSQQNLNLIPLVPGGNFYKHSQGAQSDLVNKPKLSSDLEKYAEEMFKESLKTMYNSHKWNHDQFPANVSLVDNSEFARLRNELLRIKSTLRDTKPQKDVLEAHHTENKIRTVKPNHDSRRPDSAEQFYKQTYKSNSHHSHHNHPHHHRHKTEIIDFLTPPKADSYSSKSPFHDKPAKKRPSHGNRAKVNREKSRPRPRQGTVSKPIGLEPQASSIMDFRRPLRLSVVKNYNSHPEFYSSHYSNLPTFTTPSPKNKPFKASIEIKSSESDFLELNNQRSHNLAGLLMKNKQLPTGKNTYSELDTLGQFFDENKKNLQSQIADSVQLSPQKKFERPFLPIPLTRIIWLMVFILGHITQSFEQSIDSAIRSSNDSGGSLLIRSNVQSPLEFRRRREIYFSAGSLQDEGGPIFKTLNQDTSKVSKESSIPESIRITRSTSFGKFENHQKFASSKNFPSEYHSSFLKKQPSLAFDSSAAESQNILNRASASANGVPNGGVNLPYLGTFTPQPHTVVPELSNPPYIDTYINPKRDGSSTTSYPRGVGSNAPIYNVQDQNPLTVQKLGQIYNQVQFNPSGKNTHGHLQSTQVNPRSYSSSNYGNQQQLQVSPLSNFGSNSIISNQYGTIPTIETGSNGLTLPIIQLQTVSDFPSYMQQAASSPLLFDTETGLQYKLQPGFGASFDFAKPKIKKQKLVTNTAFQKPISALTTGYQAQIPHNNVQLSTFGGNDGPELINLGLSQFPDDYVEFSKQTQLHFDGAQNQDSDKKNKNIRQSKPFEHVRSEVEVFDKKKSPPPLSKMKSDESDESVSNDGKYYFNGDDSYFPKREDGEDNSFAKQFREPEPQTGFKPSKSYPFREYDEKFGDQTREHLIGDEDDGDDNRSRVVQFYNDQDDEEEDDASDDATAERGSKYQERPLRINYQDDASVEDESNESYKSSKIQNSQHKNRGPKASKNYKKRVRNSAEDDSWRKHSKTKREQSPAFKKSARSPAHHRRKESHTKSSKRRYRHIHQVNDREHQMPTRHFRKSVASQLTGGISKPEDSQESQVIWENSFRIQEPLTQKTRPGLSF</sequence>
<keyword evidence="2" id="KW-1185">Reference proteome</keyword>
<comment type="caution">
    <text evidence="1">The sequence shown here is derived from an EMBL/GenBank/DDBJ whole genome shotgun (WGS) entry which is preliminary data.</text>
</comment>
<gene>
    <name evidence="1" type="ORF">QAD02_008688</name>
</gene>
<reference evidence="1" key="1">
    <citation type="submission" date="2023-04" db="EMBL/GenBank/DDBJ databases">
        <title>A chromosome-level genome assembly of the parasitoid wasp Eretmocerus hayati.</title>
        <authorList>
            <person name="Zhong Y."/>
            <person name="Liu S."/>
            <person name="Liu Y."/>
        </authorList>
    </citation>
    <scope>NUCLEOTIDE SEQUENCE</scope>
    <source>
        <strain evidence="1">ZJU_SS_LIU_2023</strain>
    </source>
</reference>
<dbReference type="Proteomes" id="UP001239111">
    <property type="component" value="Chromosome 4"/>
</dbReference>
<protein>
    <submittedName>
        <fullName evidence="1">Uncharacterized protein</fullName>
    </submittedName>
</protein>
<accession>A0ACC2N7H0</accession>
<evidence type="ECO:0000313" key="1">
    <source>
        <dbReference type="EMBL" id="KAJ8667026.1"/>
    </source>
</evidence>
<name>A0ACC2N7H0_9HYME</name>
<evidence type="ECO:0000313" key="2">
    <source>
        <dbReference type="Proteomes" id="UP001239111"/>
    </source>
</evidence>
<organism evidence="1 2">
    <name type="scientific">Eretmocerus hayati</name>
    <dbReference type="NCBI Taxonomy" id="131215"/>
    <lineage>
        <taxon>Eukaryota</taxon>
        <taxon>Metazoa</taxon>
        <taxon>Ecdysozoa</taxon>
        <taxon>Arthropoda</taxon>
        <taxon>Hexapoda</taxon>
        <taxon>Insecta</taxon>
        <taxon>Pterygota</taxon>
        <taxon>Neoptera</taxon>
        <taxon>Endopterygota</taxon>
        <taxon>Hymenoptera</taxon>
        <taxon>Apocrita</taxon>
        <taxon>Proctotrupomorpha</taxon>
        <taxon>Chalcidoidea</taxon>
        <taxon>Aphelinidae</taxon>
        <taxon>Aphelininae</taxon>
        <taxon>Eretmocerus</taxon>
    </lineage>
</organism>
<proteinExistence type="predicted"/>
<dbReference type="EMBL" id="CM056744">
    <property type="protein sequence ID" value="KAJ8667026.1"/>
    <property type="molecule type" value="Genomic_DNA"/>
</dbReference>